<evidence type="ECO:0000313" key="2">
    <source>
        <dbReference type="Proteomes" id="UP001500880"/>
    </source>
</evidence>
<proteinExistence type="predicted"/>
<dbReference type="RefSeq" id="WP_343840060.1">
    <property type="nucleotide sequence ID" value="NZ_BAAADO010000003.1"/>
</dbReference>
<organism evidence="1 2">
    <name type="scientific">Salinibacillus aidingensis</name>
    <dbReference type="NCBI Taxonomy" id="237684"/>
    <lineage>
        <taxon>Bacteria</taxon>
        <taxon>Bacillati</taxon>
        <taxon>Bacillota</taxon>
        <taxon>Bacilli</taxon>
        <taxon>Bacillales</taxon>
        <taxon>Bacillaceae</taxon>
        <taxon>Salinibacillus</taxon>
    </lineage>
</organism>
<protein>
    <submittedName>
        <fullName evidence="1">Uncharacterized protein</fullName>
    </submittedName>
</protein>
<gene>
    <name evidence="1" type="ORF">GCM10008986_18870</name>
</gene>
<keyword evidence="2" id="KW-1185">Reference proteome</keyword>
<accession>A0ABP3L627</accession>
<dbReference type="Proteomes" id="UP001500880">
    <property type="component" value="Unassembled WGS sequence"/>
</dbReference>
<evidence type="ECO:0000313" key="1">
    <source>
        <dbReference type="EMBL" id="GAA0492722.1"/>
    </source>
</evidence>
<dbReference type="EMBL" id="BAAADO010000003">
    <property type="protein sequence ID" value="GAA0492722.1"/>
    <property type="molecule type" value="Genomic_DNA"/>
</dbReference>
<name>A0ABP3L627_9BACI</name>
<comment type="caution">
    <text evidence="1">The sequence shown here is derived from an EMBL/GenBank/DDBJ whole genome shotgun (WGS) entry which is preliminary data.</text>
</comment>
<reference evidence="2" key="1">
    <citation type="journal article" date="2019" name="Int. J. Syst. Evol. Microbiol.">
        <title>The Global Catalogue of Microorganisms (GCM) 10K type strain sequencing project: providing services to taxonomists for standard genome sequencing and annotation.</title>
        <authorList>
            <consortium name="The Broad Institute Genomics Platform"/>
            <consortium name="The Broad Institute Genome Sequencing Center for Infectious Disease"/>
            <person name="Wu L."/>
            <person name="Ma J."/>
        </authorList>
    </citation>
    <scope>NUCLEOTIDE SEQUENCE [LARGE SCALE GENOMIC DNA]</scope>
    <source>
        <strain evidence="2">JCM 12389</strain>
    </source>
</reference>
<sequence length="93" mass="10944">MSFQVYLTIQKKTQLKKDTINYLVEKGYDEETDIKEIEVVKLLELNEDDEAVHNGKYQAVVNFKDVPETAYFYTYKKDTKDIIRIDTVDEGLD</sequence>